<dbReference type="Proteomes" id="UP000036681">
    <property type="component" value="Unplaced"/>
</dbReference>
<keyword evidence="3" id="KW-1185">Reference proteome</keyword>
<dbReference type="GO" id="GO:0004867">
    <property type="term" value="F:serine-type endopeptidase inhibitor activity"/>
    <property type="evidence" value="ECO:0007669"/>
    <property type="project" value="InterPro"/>
</dbReference>
<dbReference type="Pfam" id="PF00079">
    <property type="entry name" value="Serpin"/>
    <property type="match status" value="1"/>
</dbReference>
<evidence type="ECO:0000259" key="2">
    <source>
        <dbReference type="Pfam" id="PF00079"/>
    </source>
</evidence>
<dbReference type="GO" id="GO:0005615">
    <property type="term" value="C:extracellular space"/>
    <property type="evidence" value="ECO:0007669"/>
    <property type="project" value="InterPro"/>
</dbReference>
<evidence type="ECO:0000313" key="4">
    <source>
        <dbReference type="WBParaSite" id="ALUE_0001139101-mRNA-1"/>
    </source>
</evidence>
<dbReference type="Gene3D" id="3.30.497.10">
    <property type="entry name" value="Antithrombin, subunit I, domain 2"/>
    <property type="match status" value="1"/>
</dbReference>
<dbReference type="WBParaSite" id="ALUE_0001139101-mRNA-1">
    <property type="protein sequence ID" value="ALUE_0001139101-mRNA-1"/>
    <property type="gene ID" value="ALUE_0001139101"/>
</dbReference>
<dbReference type="PROSITE" id="PS00284">
    <property type="entry name" value="SERPIN"/>
    <property type="match status" value="1"/>
</dbReference>
<sequence length="279" mass="32174">MLRYKCNSHSLEIKSNLNEYVSNKRGDKREKNGPALQIGEKTGKMHIATGFFFPIAREISKEYAEEMCQKYRARVENVRPDTKIISNAADVNRWLNDVDIESGKNYAEACLQRGQDAVIPYYENEYVQMVGIPLNADTSCRMFIILPKQANRLEQCENFMTGKKVLKLLSSMWYHKVEVSIPKFNISDQHDLTEKLEHLQIPEMIGDEKHFRRISEEPFTSLLILHCVRLSFLETTVMDDCEEEGDVDNAPPLSFVADSPFLYLMTRNQTVVLVGRVEP</sequence>
<dbReference type="InterPro" id="IPR023795">
    <property type="entry name" value="Serpin_CS"/>
</dbReference>
<accession>A0A0M3I3W8</accession>
<evidence type="ECO:0000313" key="3">
    <source>
        <dbReference type="Proteomes" id="UP000036681"/>
    </source>
</evidence>
<feature type="domain" description="Serpin" evidence="2">
    <location>
        <begin position="118"/>
        <end position="277"/>
    </location>
</feature>
<dbReference type="PANTHER" id="PTHR11461:SF211">
    <property type="entry name" value="GH10112P-RELATED"/>
    <property type="match status" value="1"/>
</dbReference>
<dbReference type="InterPro" id="IPR023796">
    <property type="entry name" value="Serpin_dom"/>
</dbReference>
<name>A0A0M3I3W8_ASCLU</name>
<dbReference type="SUPFAM" id="SSF56574">
    <property type="entry name" value="Serpins"/>
    <property type="match status" value="1"/>
</dbReference>
<reference evidence="4" key="1">
    <citation type="submission" date="2017-02" db="UniProtKB">
        <authorList>
            <consortium name="WormBaseParasite"/>
        </authorList>
    </citation>
    <scope>IDENTIFICATION</scope>
</reference>
<proteinExistence type="inferred from homology"/>
<organism evidence="3 4">
    <name type="scientific">Ascaris lumbricoides</name>
    <name type="common">Giant roundworm</name>
    <dbReference type="NCBI Taxonomy" id="6252"/>
    <lineage>
        <taxon>Eukaryota</taxon>
        <taxon>Metazoa</taxon>
        <taxon>Ecdysozoa</taxon>
        <taxon>Nematoda</taxon>
        <taxon>Chromadorea</taxon>
        <taxon>Rhabditida</taxon>
        <taxon>Spirurina</taxon>
        <taxon>Ascaridomorpha</taxon>
        <taxon>Ascaridoidea</taxon>
        <taxon>Ascarididae</taxon>
        <taxon>Ascaris</taxon>
    </lineage>
</organism>
<comment type="similarity">
    <text evidence="1">Belongs to the serpin family.</text>
</comment>
<dbReference type="InterPro" id="IPR000215">
    <property type="entry name" value="Serpin_fam"/>
</dbReference>
<evidence type="ECO:0000256" key="1">
    <source>
        <dbReference type="ARBA" id="ARBA00009500"/>
    </source>
</evidence>
<dbReference type="AlphaFoldDB" id="A0A0M3I3W8"/>
<dbReference type="PANTHER" id="PTHR11461">
    <property type="entry name" value="SERINE PROTEASE INHIBITOR, SERPIN"/>
    <property type="match status" value="1"/>
</dbReference>
<dbReference type="InterPro" id="IPR036186">
    <property type="entry name" value="Serpin_sf"/>
</dbReference>
<dbReference type="InterPro" id="IPR042185">
    <property type="entry name" value="Serpin_sf_2"/>
</dbReference>
<dbReference type="InterPro" id="IPR042178">
    <property type="entry name" value="Serpin_sf_1"/>
</dbReference>
<protein>
    <submittedName>
        <fullName evidence="4">SERPIN domain-containing protein</fullName>
    </submittedName>
</protein>
<dbReference type="Gene3D" id="2.30.39.10">
    <property type="entry name" value="Alpha-1-antitrypsin, domain 1"/>
    <property type="match status" value="1"/>
</dbReference>